<evidence type="ECO:0000259" key="1">
    <source>
        <dbReference type="Pfam" id="PF19289"/>
    </source>
</evidence>
<proteinExistence type="predicted"/>
<dbReference type="InterPro" id="IPR047657">
    <property type="entry name" value="PmbA"/>
</dbReference>
<dbReference type="GO" id="GO:0008237">
    <property type="term" value="F:metallopeptidase activity"/>
    <property type="evidence" value="ECO:0007669"/>
    <property type="project" value="InterPro"/>
</dbReference>
<dbReference type="GO" id="GO:0006508">
    <property type="term" value="P:proteolysis"/>
    <property type="evidence" value="ECO:0007669"/>
    <property type="project" value="UniProtKB-KW"/>
</dbReference>
<sequence>MEQEIYRLREERKGVSLEGSFKPFAKVREFTAVRLIENGKMGSALAEGEGEAEAFRLARETLRFSSEEDYRLPTGHKSRWKRAFEIDVGDLAGELSALAGELKGISLSGTVELITRRFSVESTAGADVEGSYSFLRAELEIGGGLSFQVSAGSASKTELIEFIKPYLELIDRLDEIAPPKGKVEVVFAPTPLYTLLLPPVLWKFRGRTVVNSPGMEAKEGKVLASPLVTVLDDPLDEGSLRYVKADDEGVKARKNFLIEKGIAKGLLWDSYTAWKAGKESTGNGIRIEEEVFDGPHNLTLAPGRETLERMIEEVEKGFLALGLRGANALDPVTGNFSVVVTPALIIERGEVKGFSRFELKGNVWELLKTTTGVGSELTRVWLDEGLSLSLPFLRTEVVV</sequence>
<feature type="domain" description="Metalloprotease TldD/E C-terminal" evidence="1">
    <location>
        <begin position="181"/>
        <end position="378"/>
    </location>
</feature>
<gene>
    <name evidence="2" type="ordered locus">PYCH_13530</name>
</gene>
<organism evidence="2 3">
    <name type="scientific">Pyrococcus yayanosii (strain CH1 / JCM 16557)</name>
    <dbReference type="NCBI Taxonomy" id="529709"/>
    <lineage>
        <taxon>Archaea</taxon>
        <taxon>Methanobacteriati</taxon>
        <taxon>Methanobacteriota</taxon>
        <taxon>Thermococci</taxon>
        <taxon>Thermococcales</taxon>
        <taxon>Thermococcaceae</taxon>
        <taxon>Pyrococcus</taxon>
    </lineage>
</organism>
<dbReference type="Pfam" id="PF19289">
    <property type="entry name" value="PmbA_TldD_3rd"/>
    <property type="match status" value="1"/>
</dbReference>
<keyword evidence="3" id="KW-1185">Reference proteome</keyword>
<dbReference type="GeneID" id="10837924"/>
<dbReference type="KEGG" id="pya:PYCH_13530"/>
<dbReference type="STRING" id="529709.PYCH_13530"/>
<dbReference type="SUPFAM" id="SSF111283">
    <property type="entry name" value="Putative modulator of DNA gyrase, PmbA/TldD"/>
    <property type="match status" value="1"/>
</dbReference>
<keyword evidence="2" id="KW-0645">Protease</keyword>
<evidence type="ECO:0000313" key="3">
    <source>
        <dbReference type="Proteomes" id="UP000008386"/>
    </source>
</evidence>
<dbReference type="EMBL" id="CP002779">
    <property type="protein sequence ID" value="AEH25023.1"/>
    <property type="molecule type" value="Genomic_DNA"/>
</dbReference>
<keyword evidence="2" id="KW-0378">Hydrolase</keyword>
<dbReference type="InterPro" id="IPR045569">
    <property type="entry name" value="Metalloprtase-TldD/E_C"/>
</dbReference>
<dbReference type="RefSeq" id="WP_013906079.1">
    <property type="nucleotide sequence ID" value="NC_015680.1"/>
</dbReference>
<dbReference type="GO" id="GO:0005829">
    <property type="term" value="C:cytosol"/>
    <property type="evidence" value="ECO:0007669"/>
    <property type="project" value="TreeGrafter"/>
</dbReference>
<protein>
    <submittedName>
        <fullName evidence="2">Zinc-dependent protease, TldD/PmbA family</fullName>
    </submittedName>
</protein>
<dbReference type="PANTHER" id="PTHR43421:SF1">
    <property type="entry name" value="METALLOPROTEASE PMBA"/>
    <property type="match status" value="1"/>
</dbReference>
<evidence type="ECO:0000313" key="2">
    <source>
        <dbReference type="EMBL" id="AEH25023.1"/>
    </source>
</evidence>
<reference evidence="2 3" key="1">
    <citation type="journal article" date="2011" name="J. Bacteriol.">
        <title>Complete genome sequence of the obligate piezophilic hyperthermophilic archaeon Pyrococcus yayanosii CH1.</title>
        <authorList>
            <person name="Jun X."/>
            <person name="Lupeng L."/>
            <person name="Minjuan X."/>
            <person name="Oger P."/>
            <person name="Fengping W."/>
            <person name="Jebbar M."/>
            <person name="Xiang X."/>
        </authorList>
    </citation>
    <scope>NUCLEOTIDE SEQUENCE [LARGE SCALE GENOMIC DNA]</scope>
    <source>
        <strain evidence="3">CH1 / JCM 16557</strain>
    </source>
</reference>
<dbReference type="OrthoDB" id="84520at2157"/>
<dbReference type="eggNOG" id="arCOG00322">
    <property type="taxonomic scope" value="Archaea"/>
</dbReference>
<dbReference type="Proteomes" id="UP000008386">
    <property type="component" value="Chromosome"/>
</dbReference>
<name>F8AFP7_PYRYC</name>
<dbReference type="HOGENOM" id="CLU_690053_0_0_2"/>
<dbReference type="PANTHER" id="PTHR43421">
    <property type="entry name" value="METALLOPROTEASE PMBA"/>
    <property type="match status" value="1"/>
</dbReference>
<dbReference type="InterPro" id="IPR036059">
    <property type="entry name" value="TldD/PmbA_sf"/>
</dbReference>
<dbReference type="AlphaFoldDB" id="F8AFP7"/>
<accession>F8AFP7</accession>